<dbReference type="PROSITE" id="PS51257">
    <property type="entry name" value="PROKAR_LIPOPROTEIN"/>
    <property type="match status" value="1"/>
</dbReference>
<organism evidence="2 3">
    <name type="scientific">Mycobacterium paraffinicum</name>
    <dbReference type="NCBI Taxonomy" id="53378"/>
    <lineage>
        <taxon>Bacteria</taxon>
        <taxon>Bacillati</taxon>
        <taxon>Actinomycetota</taxon>
        <taxon>Actinomycetes</taxon>
        <taxon>Mycobacteriales</taxon>
        <taxon>Mycobacteriaceae</taxon>
        <taxon>Mycobacterium</taxon>
    </lineage>
</organism>
<gene>
    <name evidence="2" type="ORF">GCM10023161_33940</name>
</gene>
<accession>A0ABP8EZT8</accession>
<name>A0ABP8EZT8_9MYCO</name>
<proteinExistence type="predicted"/>
<dbReference type="RefSeq" id="WP_264036912.1">
    <property type="nucleotide sequence ID" value="NZ_BAABGF010000039.1"/>
</dbReference>
<keyword evidence="3" id="KW-1185">Reference proteome</keyword>
<feature type="domain" description="PknH-like extracellular" evidence="1">
    <location>
        <begin position="47"/>
        <end position="247"/>
    </location>
</feature>
<evidence type="ECO:0000259" key="1">
    <source>
        <dbReference type="Pfam" id="PF14032"/>
    </source>
</evidence>
<dbReference type="InterPro" id="IPR038232">
    <property type="entry name" value="PknH-like_Extracell_sf"/>
</dbReference>
<comment type="caution">
    <text evidence="2">The sequence shown here is derived from an EMBL/GenBank/DDBJ whole genome shotgun (WGS) entry which is preliminary data.</text>
</comment>
<protein>
    <submittedName>
        <fullName evidence="2">Sensor domain-containing protein</fullName>
    </submittedName>
</protein>
<dbReference type="Gene3D" id="3.40.1000.70">
    <property type="entry name" value="PknH-like extracellular domain"/>
    <property type="match status" value="1"/>
</dbReference>
<dbReference type="EMBL" id="BAABGF010000039">
    <property type="protein sequence ID" value="GAA4290048.1"/>
    <property type="molecule type" value="Genomic_DNA"/>
</dbReference>
<evidence type="ECO:0000313" key="2">
    <source>
        <dbReference type="EMBL" id="GAA4290048.1"/>
    </source>
</evidence>
<dbReference type="InterPro" id="IPR026954">
    <property type="entry name" value="PknH-like_Extracell"/>
</dbReference>
<dbReference type="Pfam" id="PF14032">
    <property type="entry name" value="PknH_C"/>
    <property type="match status" value="1"/>
</dbReference>
<evidence type="ECO:0000313" key="3">
    <source>
        <dbReference type="Proteomes" id="UP001501417"/>
    </source>
</evidence>
<dbReference type="Proteomes" id="UP001501417">
    <property type="component" value="Unassembled WGS sequence"/>
</dbReference>
<reference evidence="3" key="1">
    <citation type="journal article" date="2019" name="Int. J. Syst. Evol. Microbiol.">
        <title>The Global Catalogue of Microorganisms (GCM) 10K type strain sequencing project: providing services to taxonomists for standard genome sequencing and annotation.</title>
        <authorList>
            <consortium name="The Broad Institute Genomics Platform"/>
            <consortium name="The Broad Institute Genome Sequencing Center for Infectious Disease"/>
            <person name="Wu L."/>
            <person name="Ma J."/>
        </authorList>
    </citation>
    <scope>NUCLEOTIDE SEQUENCE [LARGE SCALE GENOMIC DNA]</scope>
    <source>
        <strain evidence="3">JCM 17782</strain>
    </source>
</reference>
<sequence>MRRLTTAFATAAIGMLVAGCGNNDGGGAASSSTTTSTMALSSNAALTKAQLPDLMLSPSEIDTALGVTGTSSDPPKTALEEDSVKRTNYTLPAECKYAIHAALEPVYANSGYTAVYGYHDLAPAPPGANDLESPDVYQFVVLFPSPDQANAFFTTSSQQWPACANRVDTVPADDTHPELQWKVGPVANANGVLSATVTLTVNRNGVNVTMPCQRALTVRNNVVIDVDACRKDAGDLGVGIANQIAGKVGKQ</sequence>